<dbReference type="Pfam" id="PF13424">
    <property type="entry name" value="TPR_12"/>
    <property type="match status" value="1"/>
</dbReference>
<dbReference type="InterPro" id="IPR011990">
    <property type="entry name" value="TPR-like_helical_dom_sf"/>
</dbReference>
<dbReference type="SMART" id="SM00530">
    <property type="entry name" value="HTH_XRE"/>
    <property type="match status" value="1"/>
</dbReference>
<dbReference type="AlphaFoldDB" id="A0A494ZV23"/>
<keyword evidence="4" id="KW-1185">Reference proteome</keyword>
<dbReference type="InterPro" id="IPR001387">
    <property type="entry name" value="Cro/C1-type_HTH"/>
</dbReference>
<dbReference type="PROSITE" id="PS50005">
    <property type="entry name" value="TPR"/>
    <property type="match status" value="1"/>
</dbReference>
<sequence>MHAELGNLIKLERIKQNMKQITLAKGICSTSYLSKIENGTAKASEEVIHLLLNKLNIELPTQTKLDKETEEEFVDKIMNIYKEVTTNRDNNYIKESLDYLINLNASSFSKSTFYSLNLVILRLQLVLKDSELIQSYIEYLETESANFTKLQLYLFHKIKGIYHYQNQDIKNSIESFLHALNIRKDIVIPDWDEADLNYMLGLSYMVDVNIVKAIEVTKKSLEYFKDSFLINRSIDCYLVLGIAYKNGHLFQEALETFELALEIVEKFHLCNYKGKILQNIGSLYSTQDSNKAISYYKQSFELKKDPSEKMISILSIIMEYHKLNEYDLAREWVDKGIEMINNDDIREDLKQHLFIYQPLILNNHINEDTLSHAIDFFESIKDHKNCYKYSIMLADSFFNNGKYKSASIHYQKANSYMLKTLNVKTKEEI</sequence>
<dbReference type="Pfam" id="PF01381">
    <property type="entry name" value="HTH_3"/>
    <property type="match status" value="1"/>
</dbReference>
<dbReference type="SUPFAM" id="SSF48452">
    <property type="entry name" value="TPR-like"/>
    <property type="match status" value="1"/>
</dbReference>
<protein>
    <submittedName>
        <fullName evidence="3">Helix-turn-helix domain-containing protein</fullName>
    </submittedName>
</protein>
<comment type="caution">
    <text evidence="3">The sequence shown here is derived from an EMBL/GenBank/DDBJ whole genome shotgun (WGS) entry which is preliminary data.</text>
</comment>
<dbReference type="InterPro" id="IPR019734">
    <property type="entry name" value="TPR_rpt"/>
</dbReference>
<feature type="repeat" description="TPR" evidence="1">
    <location>
        <begin position="234"/>
        <end position="267"/>
    </location>
</feature>
<proteinExistence type="predicted"/>
<evidence type="ECO:0000259" key="2">
    <source>
        <dbReference type="PROSITE" id="PS50943"/>
    </source>
</evidence>
<dbReference type="InterPro" id="IPR010982">
    <property type="entry name" value="Lambda_DNA-bd_dom_sf"/>
</dbReference>
<dbReference type="Proteomes" id="UP000269301">
    <property type="component" value="Unassembled WGS sequence"/>
</dbReference>
<dbReference type="GO" id="GO:0003677">
    <property type="term" value="F:DNA binding"/>
    <property type="evidence" value="ECO:0007669"/>
    <property type="project" value="InterPro"/>
</dbReference>
<dbReference type="RefSeq" id="WP_121205639.1">
    <property type="nucleotide sequence ID" value="NZ_RBZP01000019.1"/>
</dbReference>
<name>A0A494ZV23_9BACI</name>
<organism evidence="3 4">
    <name type="scientific">Oceanobacillus halophilus</name>
    <dbReference type="NCBI Taxonomy" id="930130"/>
    <lineage>
        <taxon>Bacteria</taxon>
        <taxon>Bacillati</taxon>
        <taxon>Bacillota</taxon>
        <taxon>Bacilli</taxon>
        <taxon>Bacillales</taxon>
        <taxon>Bacillaceae</taxon>
        <taxon>Oceanobacillus</taxon>
    </lineage>
</organism>
<accession>A0A494ZV23</accession>
<dbReference type="SUPFAM" id="SSF47413">
    <property type="entry name" value="lambda repressor-like DNA-binding domains"/>
    <property type="match status" value="1"/>
</dbReference>
<dbReference type="PROSITE" id="PS50943">
    <property type="entry name" value="HTH_CROC1"/>
    <property type="match status" value="1"/>
</dbReference>
<dbReference type="SMART" id="SM00028">
    <property type="entry name" value="TPR"/>
    <property type="match status" value="6"/>
</dbReference>
<dbReference type="OrthoDB" id="252257at2"/>
<reference evidence="3 4" key="1">
    <citation type="journal article" date="2016" name="Int. J. Syst. Evol. Microbiol.">
        <title>Oceanobacillus halophilus sp. nov., a novel moderately halophilic bacterium from a hypersaline lake.</title>
        <authorList>
            <person name="Amoozegar M.A."/>
            <person name="Bagheri M."/>
            <person name="Makhdoumi A."/>
            <person name="Nikou M.M."/>
            <person name="Fazeli S.A.S."/>
            <person name="Schumann P."/>
            <person name="Sproer C."/>
            <person name="Sanchez-Porro C."/>
            <person name="Ventosa A."/>
        </authorList>
    </citation>
    <scope>NUCLEOTIDE SEQUENCE [LARGE SCALE GENOMIC DNA]</scope>
    <source>
        <strain evidence="3 4">DSM 23996</strain>
    </source>
</reference>
<dbReference type="Gene3D" id="1.25.40.10">
    <property type="entry name" value="Tetratricopeptide repeat domain"/>
    <property type="match status" value="1"/>
</dbReference>
<keyword evidence="1" id="KW-0802">TPR repeat</keyword>
<dbReference type="CDD" id="cd00093">
    <property type="entry name" value="HTH_XRE"/>
    <property type="match status" value="1"/>
</dbReference>
<feature type="domain" description="HTH cro/C1-type" evidence="2">
    <location>
        <begin position="9"/>
        <end position="62"/>
    </location>
</feature>
<evidence type="ECO:0000313" key="3">
    <source>
        <dbReference type="EMBL" id="RKQ30239.1"/>
    </source>
</evidence>
<dbReference type="Gene3D" id="1.10.260.40">
    <property type="entry name" value="lambda repressor-like DNA-binding domains"/>
    <property type="match status" value="1"/>
</dbReference>
<dbReference type="EMBL" id="RBZP01000019">
    <property type="protein sequence ID" value="RKQ30239.1"/>
    <property type="molecule type" value="Genomic_DNA"/>
</dbReference>
<gene>
    <name evidence="3" type="ORF">D8M06_16240</name>
</gene>
<evidence type="ECO:0000256" key="1">
    <source>
        <dbReference type="PROSITE-ProRule" id="PRU00339"/>
    </source>
</evidence>
<evidence type="ECO:0000313" key="4">
    <source>
        <dbReference type="Proteomes" id="UP000269301"/>
    </source>
</evidence>